<dbReference type="PANTHER" id="PTHR43649">
    <property type="entry name" value="ARABINOSE-BINDING PROTEIN-RELATED"/>
    <property type="match status" value="1"/>
</dbReference>
<feature type="signal peptide" evidence="6">
    <location>
        <begin position="1"/>
        <end position="21"/>
    </location>
</feature>
<gene>
    <name evidence="7" type="ORF">EDD66_10167</name>
</gene>
<protein>
    <submittedName>
        <fullName evidence="7">Multiple sugar transport system substrate-binding protein</fullName>
    </submittedName>
</protein>
<evidence type="ECO:0000313" key="8">
    <source>
        <dbReference type="Proteomes" id="UP000273083"/>
    </source>
</evidence>
<keyword evidence="4 6" id="KW-0732">Signal</keyword>
<reference evidence="7 8" key="1">
    <citation type="submission" date="2018-11" db="EMBL/GenBank/DDBJ databases">
        <title>Genomic Encyclopedia of Type Strains, Phase IV (KMG-IV): sequencing the most valuable type-strain genomes for metagenomic binning, comparative biology and taxonomic classification.</title>
        <authorList>
            <person name="Goeker M."/>
        </authorList>
    </citation>
    <scope>NUCLEOTIDE SEQUENCE [LARGE SCALE GENOMIC DNA]</scope>
    <source>
        <strain evidence="7 8">DSM 26537</strain>
    </source>
</reference>
<dbReference type="OrthoDB" id="362670at2"/>
<dbReference type="InterPro" id="IPR006059">
    <property type="entry name" value="SBP"/>
</dbReference>
<evidence type="ECO:0000256" key="4">
    <source>
        <dbReference type="ARBA" id="ARBA00022729"/>
    </source>
</evidence>
<dbReference type="InterPro" id="IPR050490">
    <property type="entry name" value="Bact_solute-bd_prot1"/>
</dbReference>
<feature type="chain" id="PRO_5039289620" evidence="6">
    <location>
        <begin position="22"/>
        <end position="476"/>
    </location>
</feature>
<evidence type="ECO:0000256" key="6">
    <source>
        <dbReference type="SAM" id="SignalP"/>
    </source>
</evidence>
<evidence type="ECO:0000256" key="5">
    <source>
        <dbReference type="SAM" id="MobiDB-lite"/>
    </source>
</evidence>
<proteinExistence type="inferred from homology"/>
<dbReference type="AlphaFoldDB" id="A0A3N1XYY0"/>
<dbReference type="SUPFAM" id="SSF53850">
    <property type="entry name" value="Periplasmic binding protein-like II"/>
    <property type="match status" value="1"/>
</dbReference>
<dbReference type="Gene3D" id="3.40.190.10">
    <property type="entry name" value="Periplasmic binding protein-like II"/>
    <property type="match status" value="1"/>
</dbReference>
<keyword evidence="3" id="KW-0813">Transport</keyword>
<comment type="caution">
    <text evidence="7">The sequence shown here is derived from an EMBL/GenBank/DDBJ whole genome shotgun (WGS) entry which is preliminary data.</text>
</comment>
<dbReference type="PANTHER" id="PTHR43649:SF31">
    <property type="entry name" value="SN-GLYCEROL-3-PHOSPHATE-BINDING PERIPLASMIC PROTEIN UGPB"/>
    <property type="match status" value="1"/>
</dbReference>
<dbReference type="Pfam" id="PF01547">
    <property type="entry name" value="SBP_bac_1"/>
    <property type="match status" value="1"/>
</dbReference>
<dbReference type="EMBL" id="RJVG01000001">
    <property type="protein sequence ID" value="ROR31451.1"/>
    <property type="molecule type" value="Genomic_DNA"/>
</dbReference>
<sequence>MRKRKLLAFLLSVALTATMMAGCGKSVDKSGDTPSTTESTDESKTDSEATGEKTKVVIWSKDRHDADLITSKVDAYNGNNTDNIEVDYQIYTENYEQAIDMAFQSGEAPDIIVHQTQIFQKYVNSGRWADYTPYMDDDFKATFGSVIIPGMNEIDGKVYYVPTTGTTGRLFYNKAIFEKAGIANPPATLEEMVEDARIITSKLSGEGIYGFAANMKSPGSALGRSLLYQVQRELGLSYGYDFAAGKYDFSGYEPVINSWKTLLSPECAFPGCESLDIDPLRTQFADGKIGMYISYTHAEPGVYKNQFPMKDEWGVVQIPVSDGNVKGAQSYIANGGYLFNAESKNLDAAWKAYRAIFTDIDYLAEYYEQGLGISIIPAVIEKAKPAQVYIDNADLLIGDTDAIWPLAPQEVNANAVLVEGMDMYATFGSMMLGDADIKSGLKDLTDRYNAALKAGIDEGTGTEIKIDSFNPKNPSK</sequence>
<name>A0A3N1XYY0_9FIRM</name>
<evidence type="ECO:0000313" key="7">
    <source>
        <dbReference type="EMBL" id="ROR31451.1"/>
    </source>
</evidence>
<evidence type="ECO:0000256" key="1">
    <source>
        <dbReference type="ARBA" id="ARBA00004196"/>
    </source>
</evidence>
<dbReference type="RefSeq" id="WP_123607554.1">
    <property type="nucleotide sequence ID" value="NZ_RJVG01000001.1"/>
</dbReference>
<comment type="subcellular location">
    <subcellularLocation>
        <location evidence="1">Cell envelope</location>
    </subcellularLocation>
</comment>
<evidence type="ECO:0000256" key="2">
    <source>
        <dbReference type="ARBA" id="ARBA00008520"/>
    </source>
</evidence>
<feature type="compositionally biased region" description="Basic and acidic residues" evidence="5">
    <location>
        <begin position="41"/>
        <end position="52"/>
    </location>
</feature>
<evidence type="ECO:0000256" key="3">
    <source>
        <dbReference type="ARBA" id="ARBA00022448"/>
    </source>
</evidence>
<feature type="region of interest" description="Disordered" evidence="5">
    <location>
        <begin position="25"/>
        <end position="52"/>
    </location>
</feature>
<organism evidence="7 8">
    <name type="scientific">Mobilisporobacter senegalensis</name>
    <dbReference type="NCBI Taxonomy" id="1329262"/>
    <lineage>
        <taxon>Bacteria</taxon>
        <taxon>Bacillati</taxon>
        <taxon>Bacillota</taxon>
        <taxon>Clostridia</taxon>
        <taxon>Lachnospirales</taxon>
        <taxon>Lachnospiraceae</taxon>
        <taxon>Mobilisporobacter</taxon>
    </lineage>
</organism>
<dbReference type="GO" id="GO:0030313">
    <property type="term" value="C:cell envelope"/>
    <property type="evidence" value="ECO:0007669"/>
    <property type="project" value="UniProtKB-SubCell"/>
</dbReference>
<dbReference type="Proteomes" id="UP000273083">
    <property type="component" value="Unassembled WGS sequence"/>
</dbReference>
<keyword evidence="8" id="KW-1185">Reference proteome</keyword>
<dbReference type="PROSITE" id="PS51257">
    <property type="entry name" value="PROKAR_LIPOPROTEIN"/>
    <property type="match status" value="1"/>
</dbReference>
<accession>A0A3N1XYY0</accession>
<comment type="similarity">
    <text evidence="2">Belongs to the bacterial solute-binding protein 1 family.</text>
</comment>
<keyword evidence="7" id="KW-0762">Sugar transport</keyword>